<dbReference type="GO" id="GO:0005516">
    <property type="term" value="F:calmodulin binding"/>
    <property type="evidence" value="ECO:0007669"/>
    <property type="project" value="UniProtKB-KW"/>
</dbReference>
<protein>
    <submittedName>
        <fullName evidence="4">Protein IQ-DOMAIN 1</fullName>
    </submittedName>
</protein>
<dbReference type="OrthoDB" id="1923765at2759"/>
<evidence type="ECO:0000313" key="6">
    <source>
        <dbReference type="Proteomes" id="UP000321393"/>
    </source>
</evidence>
<reference evidence="6 7" key="1">
    <citation type="submission" date="2019-08" db="EMBL/GenBank/DDBJ databases">
        <title>Draft genome sequences of two oriental melons (Cucumis melo L. var makuwa).</title>
        <authorList>
            <person name="Kwon S.-Y."/>
        </authorList>
    </citation>
    <scope>NUCLEOTIDE SEQUENCE [LARGE SCALE GENOMIC DNA]</scope>
    <source>
        <strain evidence="7">cv. Chang Bougi</strain>
        <strain evidence="6">cv. SW 3</strain>
        <tissue evidence="4">Leaf</tissue>
    </source>
</reference>
<dbReference type="InterPro" id="IPR000048">
    <property type="entry name" value="IQ_motif_EF-hand-BS"/>
</dbReference>
<sequence length="464" mass="52082">MGKKGSWFSAVKKVLTQPSEKNNKKPDKPKKKWFQKEESVEDVISFLEQTSLDVPAQPPIEDDVKQIELENEPSELVHPEAAEPVVAEAPPDVAVEYPPSPSPVPCRPEMSEETAAIMIQTAFRGYTARRALRALKSLMRLKTLVQGQSVKRQVASTLKCMQTLTHLQSEIRVRRIRMSEENQALLRQLRNKREKDLEKLKFTMDGNWNHSTQSKAQIEAKLLNKHEAAIRRERALAYAYSHQQTWRNSSKTATPTVMDPNNPHWGWSWLERWMAARPWESRSTTDQLDDISVTSVATRASVVDILQIYGRRDQNPTKLSPRTPTNQKSSQLHKHHSPSIPKALSSSSSRKKTNAAKSSISSWGGDDDIRSTTSVKSKLSRRHTISGSSFRDDESLASLPSVSSKVTPSKAVKTRSRSTSSRTEKKGTLENGYVSAGSAKKRLSFSSIPVKPRRQSSPPIVNTS</sequence>
<dbReference type="PANTHER" id="PTHR32295:SF216">
    <property type="entry name" value="PROTEIN IQ-DOMAIN 3"/>
    <property type="match status" value="1"/>
</dbReference>
<proteinExistence type="inferred from homology"/>
<comment type="caution">
    <text evidence="4">The sequence shown here is derived from an EMBL/GenBank/DDBJ whole genome shotgun (WGS) entry which is preliminary data.</text>
</comment>
<dbReference type="Proteomes" id="UP000321947">
    <property type="component" value="Unassembled WGS sequence"/>
</dbReference>
<accession>A0A5A7SXZ0</accession>
<dbReference type="AlphaFoldDB" id="A0A5A7SXZ0"/>
<dbReference type="Proteomes" id="UP000321393">
    <property type="component" value="Unassembled WGS sequence"/>
</dbReference>
<evidence type="ECO:0000313" key="4">
    <source>
        <dbReference type="EMBL" id="KAA0034736.1"/>
    </source>
</evidence>
<feature type="compositionally biased region" description="Polar residues" evidence="3">
    <location>
        <begin position="316"/>
        <end position="330"/>
    </location>
</feature>
<keyword evidence="1" id="KW-0112">Calmodulin-binding</keyword>
<evidence type="ECO:0000313" key="7">
    <source>
        <dbReference type="Proteomes" id="UP000321947"/>
    </source>
</evidence>
<evidence type="ECO:0000313" key="5">
    <source>
        <dbReference type="EMBL" id="TYK09289.1"/>
    </source>
</evidence>
<dbReference type="Pfam" id="PF00612">
    <property type="entry name" value="IQ"/>
    <property type="match status" value="1"/>
</dbReference>
<evidence type="ECO:0000256" key="3">
    <source>
        <dbReference type="SAM" id="MobiDB-lite"/>
    </source>
</evidence>
<feature type="compositionally biased region" description="Polar residues" evidence="3">
    <location>
        <begin position="455"/>
        <end position="464"/>
    </location>
</feature>
<dbReference type="PANTHER" id="PTHR32295">
    <property type="entry name" value="IQ-DOMAIN 5-RELATED"/>
    <property type="match status" value="1"/>
</dbReference>
<comment type="similarity">
    <text evidence="2">Belongs to the IQD family.</text>
</comment>
<feature type="compositionally biased region" description="Low complexity" evidence="3">
    <location>
        <begin position="355"/>
        <end position="364"/>
    </location>
</feature>
<organism evidence="4 6">
    <name type="scientific">Cucumis melo var. makuwa</name>
    <name type="common">Oriental melon</name>
    <dbReference type="NCBI Taxonomy" id="1194695"/>
    <lineage>
        <taxon>Eukaryota</taxon>
        <taxon>Viridiplantae</taxon>
        <taxon>Streptophyta</taxon>
        <taxon>Embryophyta</taxon>
        <taxon>Tracheophyta</taxon>
        <taxon>Spermatophyta</taxon>
        <taxon>Magnoliopsida</taxon>
        <taxon>eudicotyledons</taxon>
        <taxon>Gunneridae</taxon>
        <taxon>Pentapetalae</taxon>
        <taxon>rosids</taxon>
        <taxon>fabids</taxon>
        <taxon>Cucurbitales</taxon>
        <taxon>Cucurbitaceae</taxon>
        <taxon>Benincaseae</taxon>
        <taxon>Cucumis</taxon>
    </lineage>
</organism>
<dbReference type="PROSITE" id="PS50096">
    <property type="entry name" value="IQ"/>
    <property type="match status" value="1"/>
</dbReference>
<feature type="region of interest" description="Disordered" evidence="3">
    <location>
        <begin position="313"/>
        <end position="464"/>
    </location>
</feature>
<dbReference type="CDD" id="cd23767">
    <property type="entry name" value="IQCD"/>
    <property type="match status" value="1"/>
</dbReference>
<feature type="compositionally biased region" description="Polar residues" evidence="3">
    <location>
        <begin position="398"/>
        <end position="407"/>
    </location>
</feature>
<evidence type="ECO:0000256" key="2">
    <source>
        <dbReference type="ARBA" id="ARBA00024341"/>
    </source>
</evidence>
<evidence type="ECO:0000256" key="1">
    <source>
        <dbReference type="ARBA" id="ARBA00022860"/>
    </source>
</evidence>
<gene>
    <name evidence="5" type="ORF">E5676_scaffold475G002840</name>
    <name evidence="4" type="ORF">E6C27_scaffold65G007580</name>
</gene>
<dbReference type="EMBL" id="SSTD01011999">
    <property type="protein sequence ID" value="TYK09289.1"/>
    <property type="molecule type" value="Genomic_DNA"/>
</dbReference>
<feature type="compositionally biased region" description="Low complexity" evidence="3">
    <location>
        <begin position="338"/>
        <end position="348"/>
    </location>
</feature>
<feature type="region of interest" description="Disordered" evidence="3">
    <location>
        <begin position="1"/>
        <end position="34"/>
    </location>
</feature>
<dbReference type="STRING" id="1194695.A0A5A7SXZ0"/>
<dbReference type="EMBL" id="SSTE01020484">
    <property type="protein sequence ID" value="KAA0034736.1"/>
    <property type="molecule type" value="Genomic_DNA"/>
</dbReference>
<name>A0A5A7SXZ0_CUCMM</name>